<sequence>MKRLTLTLVLCAALPCAAVAEGLWSKVKKGASDTGQAIGNTAGDVGDAVGDAASKTGDAISGAAKAVDDAVSSTAEMVTDEETPEMTRQRIDGVATESLELLFTSNPEARALYEVSFGYAVFDARQVTLIGATAGYGRGVAVVKETDARTYMSMGTGGVGLSLGIGGFDRKIVVLFEHEDLFRQFVDNGYDATAETGAMFGDDKESQAVRFVNGRSIFVLTKKGWKVSASAAGTKYWKDADLN</sequence>
<protein>
    <recommendedName>
        <fullName evidence="4">Lipid-binding SYLF domain-containing protein</fullName>
    </recommendedName>
</protein>
<evidence type="ECO:0000313" key="3">
    <source>
        <dbReference type="Proteomes" id="UP000183982"/>
    </source>
</evidence>
<dbReference type="Proteomes" id="UP000183982">
    <property type="component" value="Unassembled WGS sequence"/>
</dbReference>
<dbReference type="AlphaFoldDB" id="A0A1M6JQD0"/>
<evidence type="ECO:0008006" key="4">
    <source>
        <dbReference type="Google" id="ProtNLM"/>
    </source>
</evidence>
<name>A0A1M6JQD0_9RHOB</name>
<evidence type="ECO:0000256" key="1">
    <source>
        <dbReference type="SAM" id="SignalP"/>
    </source>
</evidence>
<reference evidence="3" key="1">
    <citation type="submission" date="2016-11" db="EMBL/GenBank/DDBJ databases">
        <authorList>
            <person name="Varghese N."/>
            <person name="Submissions S."/>
        </authorList>
    </citation>
    <scope>NUCLEOTIDE SEQUENCE [LARGE SCALE GENOMIC DNA]</scope>
    <source>
        <strain evidence="3">DSM 100564</strain>
    </source>
</reference>
<evidence type="ECO:0000313" key="2">
    <source>
        <dbReference type="EMBL" id="SHJ48919.1"/>
    </source>
</evidence>
<dbReference type="OrthoDB" id="117166at2"/>
<feature type="chain" id="PRO_5012635692" description="Lipid-binding SYLF domain-containing protein" evidence="1">
    <location>
        <begin position="21"/>
        <end position="243"/>
    </location>
</feature>
<gene>
    <name evidence="2" type="ORF">SAMN05444000_10990</name>
</gene>
<keyword evidence="3" id="KW-1185">Reference proteome</keyword>
<feature type="signal peptide" evidence="1">
    <location>
        <begin position="1"/>
        <end position="20"/>
    </location>
</feature>
<dbReference type="RefSeq" id="WP_073252000.1">
    <property type="nucleotide sequence ID" value="NZ_FQZQ01000009.1"/>
</dbReference>
<dbReference type="EMBL" id="FQZQ01000009">
    <property type="protein sequence ID" value="SHJ48919.1"/>
    <property type="molecule type" value="Genomic_DNA"/>
</dbReference>
<organism evidence="2 3">
    <name type="scientific">Shimia gijangensis</name>
    <dbReference type="NCBI Taxonomy" id="1470563"/>
    <lineage>
        <taxon>Bacteria</taxon>
        <taxon>Pseudomonadati</taxon>
        <taxon>Pseudomonadota</taxon>
        <taxon>Alphaproteobacteria</taxon>
        <taxon>Rhodobacterales</taxon>
        <taxon>Roseobacteraceae</taxon>
    </lineage>
</organism>
<accession>A0A1M6JQD0</accession>
<keyword evidence="1" id="KW-0732">Signal</keyword>
<proteinExistence type="predicted"/>
<dbReference type="STRING" id="1470563.SAMN05444000_10990"/>